<feature type="region of interest" description="Disordered" evidence="1">
    <location>
        <begin position="22"/>
        <end position="58"/>
    </location>
</feature>
<dbReference type="RefSeq" id="WP_155169165.1">
    <property type="nucleotide sequence ID" value="NZ_BAAAFL010000009.1"/>
</dbReference>
<proteinExistence type="predicted"/>
<evidence type="ECO:0000313" key="3">
    <source>
        <dbReference type="Proteomes" id="UP000798808"/>
    </source>
</evidence>
<evidence type="ECO:0000313" key="2">
    <source>
        <dbReference type="EMBL" id="MTI23828.1"/>
    </source>
</evidence>
<sequence length="127" mass="14398">MAKRKNPLKDIDAFLKQESTSFVDPEKISPKKEKKAASTKDKASLASESTSTEKGEQVSKEDIIAELHTLASKEGGAFRGSFYSIIRETLESLEHSTAEDKMLINTLLYINDKNNWKKNIKSYWQNK</sequence>
<evidence type="ECO:0000256" key="1">
    <source>
        <dbReference type="SAM" id="MobiDB-lite"/>
    </source>
</evidence>
<comment type="caution">
    <text evidence="2">The sequence shown here is derived from an EMBL/GenBank/DDBJ whole genome shotgun (WGS) entry which is preliminary data.</text>
</comment>
<reference evidence="2 3" key="1">
    <citation type="submission" date="2019-02" db="EMBL/GenBank/DDBJ databases">
        <authorList>
            <person name="Goldberg S.R."/>
            <person name="Haltli B.A."/>
            <person name="Correa H."/>
            <person name="Russell K.G."/>
        </authorList>
    </citation>
    <scope>NUCLEOTIDE SEQUENCE [LARGE SCALE GENOMIC DNA]</scope>
    <source>
        <strain evidence="2 3">JCM 16186</strain>
    </source>
</reference>
<accession>A0ABW9RID2</accession>
<protein>
    <submittedName>
        <fullName evidence="2">Uncharacterized protein</fullName>
    </submittedName>
</protein>
<organism evidence="2 3">
    <name type="scientific">Fulvivirga kasyanovii</name>
    <dbReference type="NCBI Taxonomy" id="396812"/>
    <lineage>
        <taxon>Bacteria</taxon>
        <taxon>Pseudomonadati</taxon>
        <taxon>Bacteroidota</taxon>
        <taxon>Cytophagia</taxon>
        <taxon>Cytophagales</taxon>
        <taxon>Fulvivirgaceae</taxon>
        <taxon>Fulvivirga</taxon>
    </lineage>
</organism>
<gene>
    <name evidence="2" type="ORF">E1163_02580</name>
</gene>
<name>A0ABW9RID2_9BACT</name>
<dbReference type="Proteomes" id="UP000798808">
    <property type="component" value="Unassembled WGS sequence"/>
</dbReference>
<keyword evidence="3" id="KW-1185">Reference proteome</keyword>
<dbReference type="EMBL" id="SMLW01000311">
    <property type="protein sequence ID" value="MTI23828.1"/>
    <property type="molecule type" value="Genomic_DNA"/>
</dbReference>
<feature type="compositionally biased region" description="Basic and acidic residues" evidence="1">
    <location>
        <begin position="24"/>
        <end position="43"/>
    </location>
</feature>